<keyword evidence="2" id="KW-1185">Reference proteome</keyword>
<gene>
    <name evidence="1" type="ORF">EYM_07095</name>
</gene>
<name>A0A0U3EBP4_9CREN</name>
<evidence type="ECO:0000313" key="1">
    <source>
        <dbReference type="EMBL" id="ALU12750.1"/>
    </source>
</evidence>
<dbReference type="OrthoDB" id="380473at2157"/>
<dbReference type="KEGG" id="iis:EYM_07095"/>
<dbReference type="STRING" id="940295.EYM_07095"/>
<sequence>MIPEWPKSLASFDDGKFTKELCPVVIVKTEGFPPDVIELAFLRLYKDPGDVTGLINPFLKNVDLILIDSITICGLGFVDPSNFPSKAVIVSKFVPNIRKAYEKAYELYGNDRFREVAEEYLKRVKCVKLKHGKICIAPYGLEFEYALKIVRKRTLVDPLPEEVRLSDSVASALGKWLNG</sequence>
<organism evidence="1 2">
    <name type="scientific">Ignicoccus islandicus DSM 13165</name>
    <dbReference type="NCBI Taxonomy" id="940295"/>
    <lineage>
        <taxon>Archaea</taxon>
        <taxon>Thermoproteota</taxon>
        <taxon>Thermoprotei</taxon>
        <taxon>Desulfurococcales</taxon>
        <taxon>Desulfurococcaceae</taxon>
        <taxon>Ignicoccus</taxon>
    </lineage>
</organism>
<dbReference type="EMBL" id="CP006867">
    <property type="protein sequence ID" value="ALU12750.1"/>
    <property type="molecule type" value="Genomic_DNA"/>
</dbReference>
<dbReference type="Gene3D" id="3.30.2170.10">
    <property type="entry name" value="archaeoglobus fulgidus dsm 4304 superfamily"/>
    <property type="match status" value="1"/>
</dbReference>
<proteinExistence type="predicted"/>
<protein>
    <submittedName>
        <fullName evidence="1">Uncharacterized protein</fullName>
    </submittedName>
</protein>
<dbReference type="AlphaFoldDB" id="A0A0U3EBP4"/>
<dbReference type="GeneID" id="30680791"/>
<dbReference type="PATRIC" id="fig|940295.4.peg.1378"/>
<dbReference type="Pfam" id="PF01949">
    <property type="entry name" value="Endo_dU"/>
    <property type="match status" value="1"/>
</dbReference>
<dbReference type="RefSeq" id="WP_075050373.1">
    <property type="nucleotide sequence ID" value="NZ_CP006867.1"/>
</dbReference>
<dbReference type="InterPro" id="IPR002802">
    <property type="entry name" value="Endo_dU"/>
</dbReference>
<evidence type="ECO:0000313" key="2">
    <source>
        <dbReference type="Proteomes" id="UP000060778"/>
    </source>
</evidence>
<accession>A0A0U3EBP4</accession>
<dbReference type="Proteomes" id="UP000060778">
    <property type="component" value="Chromosome"/>
</dbReference>
<reference evidence="1 2" key="1">
    <citation type="submission" date="2013-11" db="EMBL/GenBank/DDBJ databases">
        <title>Comparative genomics of Ignicoccus.</title>
        <authorList>
            <person name="Podar M."/>
        </authorList>
    </citation>
    <scope>NUCLEOTIDE SEQUENCE [LARGE SCALE GENOMIC DNA]</scope>
    <source>
        <strain evidence="1 2">DSM 13165</strain>
    </source>
</reference>